<protein>
    <recommendedName>
        <fullName evidence="4">SnoaL-like domain-containing protein</fullName>
    </recommendedName>
</protein>
<name>A0A0A6UMX9_ACTUT</name>
<dbReference type="Proteomes" id="UP000054537">
    <property type="component" value="Unassembled WGS sequence"/>
</dbReference>
<dbReference type="EMBL" id="JRTT01000018">
    <property type="protein sequence ID" value="KHD76418.1"/>
    <property type="molecule type" value="Genomic_DNA"/>
</dbReference>
<sequence length="165" mass="18202">MREVPAGRRWQGWAGGLALAVAAVIGFMAVDADEPSGARAGASPDSPERRQRLVDELLERRAAAFSAGDEAAWLADVDPRHPEIVAYERSRFRNLQGLRPSFFRLFPGGGYLGDGQSEPARGHVYVRQMMRLPDDTDGVVNIHTWSITFRDGEVVVTGIRAFQRP</sequence>
<evidence type="ECO:0000256" key="1">
    <source>
        <dbReference type="SAM" id="Phobius"/>
    </source>
</evidence>
<accession>A0A0A6UMX9</accession>
<keyword evidence="3" id="KW-1185">Reference proteome</keyword>
<comment type="caution">
    <text evidence="2">The sequence shown here is derived from an EMBL/GenBank/DDBJ whole genome shotgun (WGS) entry which is preliminary data.</text>
</comment>
<keyword evidence="1" id="KW-0472">Membrane</keyword>
<keyword evidence="1" id="KW-0812">Transmembrane</keyword>
<gene>
    <name evidence="2" type="ORF">MB27_17045</name>
</gene>
<evidence type="ECO:0000313" key="3">
    <source>
        <dbReference type="Proteomes" id="UP000054537"/>
    </source>
</evidence>
<keyword evidence="1" id="KW-1133">Transmembrane helix</keyword>
<evidence type="ECO:0000313" key="2">
    <source>
        <dbReference type="EMBL" id="KHD76418.1"/>
    </source>
</evidence>
<dbReference type="AlphaFoldDB" id="A0A0A6UMX9"/>
<proteinExistence type="predicted"/>
<reference evidence="2 3" key="1">
    <citation type="submission" date="2014-10" db="EMBL/GenBank/DDBJ databases">
        <title>Draft genome sequence of Actinoplanes utahensis NRRL 12052.</title>
        <authorList>
            <person name="Velasco-Bucheli B."/>
            <person name="del Cerro C."/>
            <person name="Hormigo D."/>
            <person name="Garcia J.L."/>
            <person name="Acebal C."/>
            <person name="Arroyo M."/>
            <person name="de la Mata I."/>
        </authorList>
    </citation>
    <scope>NUCLEOTIDE SEQUENCE [LARGE SCALE GENOMIC DNA]</scope>
    <source>
        <strain evidence="2 3">NRRL 12052</strain>
    </source>
</reference>
<evidence type="ECO:0008006" key="4">
    <source>
        <dbReference type="Google" id="ProtNLM"/>
    </source>
</evidence>
<feature type="transmembrane region" description="Helical" evidence="1">
    <location>
        <begin position="12"/>
        <end position="30"/>
    </location>
</feature>
<organism evidence="2 3">
    <name type="scientific">Actinoplanes utahensis</name>
    <dbReference type="NCBI Taxonomy" id="1869"/>
    <lineage>
        <taxon>Bacteria</taxon>
        <taxon>Bacillati</taxon>
        <taxon>Actinomycetota</taxon>
        <taxon>Actinomycetes</taxon>
        <taxon>Micromonosporales</taxon>
        <taxon>Micromonosporaceae</taxon>
        <taxon>Actinoplanes</taxon>
    </lineage>
</organism>